<keyword evidence="1" id="KW-0880">Kelch repeat</keyword>
<dbReference type="GO" id="GO:0032874">
    <property type="term" value="P:positive regulation of stress-activated MAPK cascade"/>
    <property type="evidence" value="ECO:0007669"/>
    <property type="project" value="TreeGrafter"/>
</dbReference>
<evidence type="ECO:0000313" key="3">
    <source>
        <dbReference type="EMBL" id="KII74876.1"/>
    </source>
</evidence>
<dbReference type="Gene3D" id="2.120.10.80">
    <property type="entry name" value="Kelch-type beta propeller"/>
    <property type="match status" value="1"/>
</dbReference>
<dbReference type="PANTHER" id="PTHR46428:SF1">
    <property type="entry name" value="KELCH DOMAIN-CONTAINING PROTEIN 10"/>
    <property type="match status" value="1"/>
</dbReference>
<dbReference type="InterPro" id="IPR052125">
    <property type="entry name" value="KLHDC10"/>
</dbReference>
<keyword evidence="2" id="KW-0677">Repeat</keyword>
<dbReference type="PANTHER" id="PTHR46428">
    <property type="entry name" value="KELCH DOMAIN-CONTAINING PROTEIN 10"/>
    <property type="match status" value="1"/>
</dbReference>
<reference evidence="3 4" key="1">
    <citation type="journal article" date="2014" name="Genome Biol. Evol.">
        <title>The genome of the myxosporean Thelohanellus kitauei shows adaptations to nutrient acquisition within its fish host.</title>
        <authorList>
            <person name="Yang Y."/>
            <person name="Xiong J."/>
            <person name="Zhou Z."/>
            <person name="Huo F."/>
            <person name="Miao W."/>
            <person name="Ran C."/>
            <person name="Liu Y."/>
            <person name="Zhang J."/>
            <person name="Feng J."/>
            <person name="Wang M."/>
            <person name="Wang M."/>
            <person name="Wang L."/>
            <person name="Yao B."/>
        </authorList>
    </citation>
    <scope>NUCLEOTIDE SEQUENCE [LARGE SCALE GENOMIC DNA]</scope>
    <source>
        <strain evidence="3">Wuqing</strain>
    </source>
</reference>
<dbReference type="Proteomes" id="UP000031668">
    <property type="component" value="Unassembled WGS sequence"/>
</dbReference>
<proteinExistence type="predicted"/>
<accession>A0A0C2N5F1</accession>
<dbReference type="InterPro" id="IPR015915">
    <property type="entry name" value="Kelch-typ_b-propeller"/>
</dbReference>
<keyword evidence="4" id="KW-1185">Reference proteome</keyword>
<dbReference type="OrthoDB" id="2419613at2759"/>
<name>A0A0C2N5F1_THEKT</name>
<evidence type="ECO:0000256" key="2">
    <source>
        <dbReference type="ARBA" id="ARBA00022737"/>
    </source>
</evidence>
<dbReference type="SUPFAM" id="SSF50965">
    <property type="entry name" value="Galactose oxidase, central domain"/>
    <property type="match status" value="1"/>
</dbReference>
<evidence type="ECO:0000256" key="1">
    <source>
        <dbReference type="ARBA" id="ARBA00022441"/>
    </source>
</evidence>
<protein>
    <submittedName>
        <fullName evidence="3">Kelch domain-containing protein 10</fullName>
    </submittedName>
</protein>
<dbReference type="AlphaFoldDB" id="A0A0C2N5F1"/>
<dbReference type="InterPro" id="IPR011043">
    <property type="entry name" value="Gal_Oxase/kelch_b-propeller"/>
</dbReference>
<comment type="caution">
    <text evidence="3">The sequence shown here is derived from an EMBL/GenBank/DDBJ whole genome shotgun (WGS) entry which is preliminary data.</text>
</comment>
<evidence type="ECO:0000313" key="4">
    <source>
        <dbReference type="Proteomes" id="UP000031668"/>
    </source>
</evidence>
<sequence length="154" mass="17560">MFDFSTSEWTKKATKSSNEQYPDDRILESFAFSSKFGYMCGGNISNTNVYYSDVWKIDLETLEWFKMDYSLNAGICFHCSTVVDDSYMYYFGGLGHGFDGFNTLGWFIIRPPSLYRLCLQTIGHSPNRKNNTISLPAAIADELNLNDNNSSCDH</sequence>
<organism evidence="3 4">
    <name type="scientific">Thelohanellus kitauei</name>
    <name type="common">Myxosporean</name>
    <dbReference type="NCBI Taxonomy" id="669202"/>
    <lineage>
        <taxon>Eukaryota</taxon>
        <taxon>Metazoa</taxon>
        <taxon>Cnidaria</taxon>
        <taxon>Myxozoa</taxon>
        <taxon>Myxosporea</taxon>
        <taxon>Bivalvulida</taxon>
        <taxon>Platysporina</taxon>
        <taxon>Myxobolidae</taxon>
        <taxon>Thelohanellus</taxon>
    </lineage>
</organism>
<gene>
    <name evidence="3" type="ORF">RF11_12680</name>
</gene>
<dbReference type="EMBL" id="JWZT01000205">
    <property type="protein sequence ID" value="KII74876.1"/>
    <property type="molecule type" value="Genomic_DNA"/>
</dbReference>